<proteinExistence type="predicted"/>
<evidence type="ECO:0000259" key="1">
    <source>
        <dbReference type="Pfam" id="PF01643"/>
    </source>
</evidence>
<protein>
    <submittedName>
        <fullName evidence="3">Acyl-ACP thioesterase</fullName>
    </submittedName>
</protein>
<dbReference type="Gene3D" id="3.10.129.10">
    <property type="entry name" value="Hotdog Thioesterase"/>
    <property type="match status" value="1"/>
</dbReference>
<dbReference type="Pfam" id="PF20791">
    <property type="entry name" value="Acyl-ACP_TE_C"/>
    <property type="match status" value="1"/>
</dbReference>
<sequence>MERREYSETMTALDGDSDFRRQLKPSALLRYVEQVSADHARAYGMDRQFFTEHHSAFLVAKTAVQITRRPMRAEKFTLTTACEVFKKGSMKRLTILTDTEGNRLALVDCRWMLVDTDTERIQRAPGWETEGFQNEELPEELPQLVHKSKDLQPAGEWVARYSLCDLNGHINNALYLDIACDAIPLEVWRTRELKFFSIKYHREVPMGEKMAVFYAPVEQGWYVVGRREEHAAFECYLEFEAPEA</sequence>
<dbReference type="Proteomes" id="UP000251634">
    <property type="component" value="Unassembled WGS sequence"/>
</dbReference>
<feature type="domain" description="Acyl-ACP thioesterase-like C-terminal" evidence="2">
    <location>
        <begin position="157"/>
        <end position="217"/>
    </location>
</feature>
<dbReference type="InterPro" id="IPR049427">
    <property type="entry name" value="Acyl-ACP_TE_C"/>
</dbReference>
<gene>
    <name evidence="3" type="ORF">C4N25_02275</name>
</gene>
<dbReference type="AlphaFoldDB" id="A0A329TTQ3"/>
<dbReference type="SUPFAM" id="SSF54637">
    <property type="entry name" value="Thioesterase/thiol ester dehydrase-isomerase"/>
    <property type="match status" value="2"/>
</dbReference>
<dbReference type="GO" id="GO:0006633">
    <property type="term" value="P:fatty acid biosynthetic process"/>
    <property type="evidence" value="ECO:0007669"/>
    <property type="project" value="InterPro"/>
</dbReference>
<dbReference type="GO" id="GO:0016790">
    <property type="term" value="F:thiolester hydrolase activity"/>
    <property type="evidence" value="ECO:0007669"/>
    <property type="project" value="InterPro"/>
</dbReference>
<comment type="caution">
    <text evidence="3">The sequence shown here is derived from an EMBL/GenBank/DDBJ whole genome shotgun (WGS) entry which is preliminary data.</text>
</comment>
<dbReference type="EMBL" id="PRKZ01000001">
    <property type="protein sequence ID" value="RAW52253.1"/>
    <property type="molecule type" value="Genomic_DNA"/>
</dbReference>
<name>A0A329TTQ3_9FIRM</name>
<dbReference type="Pfam" id="PF01643">
    <property type="entry name" value="Acyl-ACP_TE"/>
    <property type="match status" value="1"/>
</dbReference>
<evidence type="ECO:0000259" key="2">
    <source>
        <dbReference type="Pfam" id="PF20791"/>
    </source>
</evidence>
<organism evidence="3 4">
    <name type="scientific">Faecalibacterium prausnitzii</name>
    <dbReference type="NCBI Taxonomy" id="853"/>
    <lineage>
        <taxon>Bacteria</taxon>
        <taxon>Bacillati</taxon>
        <taxon>Bacillota</taxon>
        <taxon>Clostridia</taxon>
        <taxon>Eubacteriales</taxon>
        <taxon>Oscillospiraceae</taxon>
        <taxon>Faecalibacterium</taxon>
    </lineage>
</organism>
<evidence type="ECO:0000313" key="4">
    <source>
        <dbReference type="Proteomes" id="UP000251634"/>
    </source>
</evidence>
<evidence type="ECO:0000313" key="3">
    <source>
        <dbReference type="EMBL" id="RAW52253.1"/>
    </source>
</evidence>
<dbReference type="RefSeq" id="WP_112114821.1">
    <property type="nucleotide sequence ID" value="NZ_PRKZ01000001.1"/>
</dbReference>
<accession>A0A329TTQ3</accession>
<dbReference type="InterPro" id="IPR029069">
    <property type="entry name" value="HotDog_dom_sf"/>
</dbReference>
<feature type="domain" description="Acyl-ACP thioesterase N-terminal hotdog" evidence="1">
    <location>
        <begin position="6"/>
        <end position="124"/>
    </location>
</feature>
<dbReference type="InterPro" id="IPR002864">
    <property type="entry name" value="Acyl-ACP_thioesterase_NHD"/>
</dbReference>
<reference evidence="3 4" key="1">
    <citation type="submission" date="2018-02" db="EMBL/GenBank/DDBJ databases">
        <title>Complete genome sequencing of Faecalibacterium prausnitzii strains isolated from the human gut.</title>
        <authorList>
            <person name="Fitzgerald B.C."/>
            <person name="Shkoporov A.N."/>
            <person name="Ross P.R."/>
            <person name="Hill C."/>
        </authorList>
    </citation>
    <scope>NUCLEOTIDE SEQUENCE [LARGE SCALE GENOMIC DNA]</scope>
    <source>
        <strain evidence="3 4">APC942/8-14-2</strain>
    </source>
</reference>